<keyword evidence="3 6" id="KW-0547">Nucleotide-binding</keyword>
<dbReference type="GO" id="GO:0000028">
    <property type="term" value="P:ribosomal small subunit assembly"/>
    <property type="evidence" value="ECO:0007669"/>
    <property type="project" value="TreeGrafter"/>
</dbReference>
<keyword evidence="12" id="KW-1185">Reference proteome</keyword>
<dbReference type="PROSITE" id="PS51713">
    <property type="entry name" value="G_ERA"/>
    <property type="match status" value="1"/>
</dbReference>
<evidence type="ECO:0000256" key="4">
    <source>
        <dbReference type="ARBA" id="ARBA00022884"/>
    </source>
</evidence>
<keyword evidence="4 6" id="KW-0694">RNA-binding</keyword>
<comment type="subcellular location">
    <subcellularLocation>
        <location evidence="6">Cytoplasm</location>
    </subcellularLocation>
    <subcellularLocation>
        <location evidence="6">Cell membrane</location>
        <topology evidence="6">Peripheral membrane protein</topology>
    </subcellularLocation>
</comment>
<dbReference type="NCBIfam" id="NF000908">
    <property type="entry name" value="PRK00089.1"/>
    <property type="match status" value="1"/>
</dbReference>
<dbReference type="SUPFAM" id="SSF52540">
    <property type="entry name" value="P-loop containing nucleoside triphosphate hydrolases"/>
    <property type="match status" value="1"/>
</dbReference>
<dbReference type="InterPro" id="IPR015946">
    <property type="entry name" value="KH_dom-like_a/b"/>
</dbReference>
<dbReference type="PANTHER" id="PTHR42698">
    <property type="entry name" value="GTPASE ERA"/>
    <property type="match status" value="1"/>
</dbReference>
<evidence type="ECO:0000256" key="7">
    <source>
        <dbReference type="PROSITE-ProRule" id="PRU01050"/>
    </source>
</evidence>
<dbReference type="InterPro" id="IPR005662">
    <property type="entry name" value="GTPase_Era-like"/>
</dbReference>
<evidence type="ECO:0000256" key="8">
    <source>
        <dbReference type="RuleBase" id="RU003761"/>
    </source>
</evidence>
<comment type="similarity">
    <text evidence="1 6 7 8">Belongs to the TRAFAC class TrmE-Era-EngA-EngB-Septin-like GTPase superfamily. Era GTPase family.</text>
</comment>
<keyword evidence="6" id="KW-1003">Cell membrane</keyword>
<evidence type="ECO:0000313" key="11">
    <source>
        <dbReference type="EMBL" id="MBF2734851.1"/>
    </source>
</evidence>
<feature type="binding site" evidence="6">
    <location>
        <begin position="121"/>
        <end position="124"/>
    </location>
    <ligand>
        <name>GTP</name>
        <dbReference type="ChEBI" id="CHEBI:37565"/>
    </ligand>
</feature>
<dbReference type="Pfam" id="PF07650">
    <property type="entry name" value="KH_2"/>
    <property type="match status" value="1"/>
</dbReference>
<dbReference type="GO" id="GO:0070181">
    <property type="term" value="F:small ribosomal subunit rRNA binding"/>
    <property type="evidence" value="ECO:0007669"/>
    <property type="project" value="UniProtKB-UniRule"/>
</dbReference>
<dbReference type="GO" id="GO:0005525">
    <property type="term" value="F:GTP binding"/>
    <property type="evidence" value="ECO:0007669"/>
    <property type="project" value="UniProtKB-UniRule"/>
</dbReference>
<feature type="binding site" evidence="6">
    <location>
        <begin position="13"/>
        <end position="20"/>
    </location>
    <ligand>
        <name>GTP</name>
        <dbReference type="ChEBI" id="CHEBI:37565"/>
    </ligand>
</feature>
<dbReference type="InterPro" id="IPR004044">
    <property type="entry name" value="KH_dom_type_2"/>
</dbReference>
<dbReference type="CDD" id="cd22534">
    <property type="entry name" value="KH-II_Era"/>
    <property type="match status" value="1"/>
</dbReference>
<dbReference type="CDD" id="cd04163">
    <property type="entry name" value="Era"/>
    <property type="match status" value="1"/>
</dbReference>
<dbReference type="GO" id="GO:0003924">
    <property type="term" value="F:GTPase activity"/>
    <property type="evidence" value="ECO:0007669"/>
    <property type="project" value="UniProtKB-UniRule"/>
</dbReference>
<evidence type="ECO:0000256" key="6">
    <source>
        <dbReference type="HAMAP-Rule" id="MF_00367"/>
    </source>
</evidence>
<feature type="region of interest" description="G1" evidence="7">
    <location>
        <begin position="13"/>
        <end position="20"/>
    </location>
</feature>
<dbReference type="EMBL" id="JADHEI010000028">
    <property type="protein sequence ID" value="MBF2734851.1"/>
    <property type="molecule type" value="Genomic_DNA"/>
</dbReference>
<dbReference type="InterPro" id="IPR030388">
    <property type="entry name" value="G_ERA_dom"/>
</dbReference>
<feature type="region of interest" description="G5" evidence="7">
    <location>
        <begin position="151"/>
        <end position="153"/>
    </location>
</feature>
<comment type="caution">
    <text evidence="11">The sequence shown here is derived from an EMBL/GenBank/DDBJ whole genome shotgun (WGS) entry which is preliminary data.</text>
</comment>
<name>A0A930UFJ8_9GAMM</name>
<feature type="region of interest" description="G4" evidence="7">
    <location>
        <begin position="121"/>
        <end position="124"/>
    </location>
</feature>
<comment type="function">
    <text evidence="6">An essential GTPase that binds both GDP and GTP, with rapid nucleotide exchange. Plays a role in 16S rRNA processing and 30S ribosomal subunit biogenesis and possibly also in cell cycle regulation and energy metabolism.</text>
</comment>
<dbReference type="AlphaFoldDB" id="A0A930UFJ8"/>
<dbReference type="InterPro" id="IPR006073">
    <property type="entry name" value="GTP-bd"/>
</dbReference>
<dbReference type="InterPro" id="IPR009019">
    <property type="entry name" value="KH_sf_prok-type"/>
</dbReference>
<dbReference type="InterPro" id="IPR027417">
    <property type="entry name" value="P-loop_NTPase"/>
</dbReference>
<dbReference type="GO" id="GO:0043024">
    <property type="term" value="F:ribosomal small subunit binding"/>
    <property type="evidence" value="ECO:0007669"/>
    <property type="project" value="TreeGrafter"/>
</dbReference>
<feature type="binding site" evidence="6">
    <location>
        <begin position="60"/>
        <end position="64"/>
    </location>
    <ligand>
        <name>GTP</name>
        <dbReference type="ChEBI" id="CHEBI:37565"/>
    </ligand>
</feature>
<dbReference type="PANTHER" id="PTHR42698:SF1">
    <property type="entry name" value="GTPASE ERA, MITOCHONDRIAL"/>
    <property type="match status" value="1"/>
</dbReference>
<feature type="region of interest" description="G2" evidence="7">
    <location>
        <begin position="39"/>
        <end position="43"/>
    </location>
</feature>
<dbReference type="NCBIfam" id="TIGR00436">
    <property type="entry name" value="era"/>
    <property type="match status" value="1"/>
</dbReference>
<dbReference type="PROSITE" id="PS50823">
    <property type="entry name" value="KH_TYPE_2"/>
    <property type="match status" value="1"/>
</dbReference>
<keyword evidence="6" id="KW-0699">rRNA-binding</keyword>
<feature type="domain" description="Era-type G" evidence="10">
    <location>
        <begin position="5"/>
        <end position="172"/>
    </location>
</feature>
<dbReference type="Proteomes" id="UP000604381">
    <property type="component" value="Unassembled WGS sequence"/>
</dbReference>
<evidence type="ECO:0000256" key="1">
    <source>
        <dbReference type="ARBA" id="ARBA00007921"/>
    </source>
</evidence>
<dbReference type="HAMAP" id="MF_00367">
    <property type="entry name" value="GTPase_Era"/>
    <property type="match status" value="1"/>
</dbReference>
<evidence type="ECO:0000256" key="2">
    <source>
        <dbReference type="ARBA" id="ARBA00020484"/>
    </source>
</evidence>
<keyword evidence="6" id="KW-0690">Ribosome biogenesis</keyword>
<protein>
    <recommendedName>
        <fullName evidence="2 6">GTPase Era</fullName>
    </recommendedName>
</protein>
<evidence type="ECO:0000256" key="5">
    <source>
        <dbReference type="ARBA" id="ARBA00023134"/>
    </source>
</evidence>
<evidence type="ECO:0000259" key="10">
    <source>
        <dbReference type="PROSITE" id="PS51713"/>
    </source>
</evidence>
<feature type="domain" description="KH type-2" evidence="9">
    <location>
        <begin position="195"/>
        <end position="281"/>
    </location>
</feature>
<gene>
    <name evidence="6 11" type="primary">era</name>
    <name evidence="11" type="ORF">ISN26_01985</name>
</gene>
<dbReference type="NCBIfam" id="TIGR00231">
    <property type="entry name" value="small_GTP"/>
    <property type="match status" value="1"/>
</dbReference>
<proteinExistence type="inferred from homology"/>
<dbReference type="SUPFAM" id="SSF54814">
    <property type="entry name" value="Prokaryotic type KH domain (KH-domain type II)"/>
    <property type="match status" value="1"/>
</dbReference>
<dbReference type="Gene3D" id="3.30.300.20">
    <property type="match status" value="1"/>
</dbReference>
<accession>A0A930UFJ8</accession>
<keyword evidence="6" id="KW-0963">Cytoplasm</keyword>
<comment type="subunit">
    <text evidence="6">Monomer.</text>
</comment>
<reference evidence="11" key="1">
    <citation type="submission" date="2020-10" db="EMBL/GenBank/DDBJ databases">
        <title>An improved Amphimedon queenslandica hologenome assembly reveals how three proteobacterial symbionts can extend the metabolic phenotypic of their marine sponge host.</title>
        <authorList>
            <person name="Degnan B."/>
            <person name="Degnan S."/>
            <person name="Xiang X."/>
        </authorList>
    </citation>
    <scope>NUCLEOTIDE SEQUENCE</scope>
    <source>
        <strain evidence="11">AqS2</strain>
    </source>
</reference>
<organism evidence="11 12">
    <name type="scientific">Candidatus Amphirhobacter heronislandensis</name>
    <dbReference type="NCBI Taxonomy" id="1732024"/>
    <lineage>
        <taxon>Bacteria</taxon>
        <taxon>Pseudomonadati</taxon>
        <taxon>Pseudomonadota</taxon>
        <taxon>Gammaproteobacteria</taxon>
        <taxon>Candidatus Tethybacterales</taxon>
        <taxon>Candidatus Tethybacteraceae</taxon>
        <taxon>Candidatus Amphirhobacter</taxon>
    </lineage>
</organism>
<keyword evidence="5 6" id="KW-0342">GTP-binding</keyword>
<dbReference type="GO" id="GO:0005886">
    <property type="term" value="C:plasma membrane"/>
    <property type="evidence" value="ECO:0007669"/>
    <property type="project" value="UniProtKB-SubCell"/>
</dbReference>
<dbReference type="GO" id="GO:0005829">
    <property type="term" value="C:cytosol"/>
    <property type="evidence" value="ECO:0007669"/>
    <property type="project" value="TreeGrafter"/>
</dbReference>
<dbReference type="Gene3D" id="3.40.50.300">
    <property type="entry name" value="P-loop containing nucleotide triphosphate hydrolases"/>
    <property type="match status" value="1"/>
</dbReference>
<evidence type="ECO:0000313" key="12">
    <source>
        <dbReference type="Proteomes" id="UP000604381"/>
    </source>
</evidence>
<feature type="region of interest" description="G3" evidence="7">
    <location>
        <begin position="60"/>
        <end position="63"/>
    </location>
</feature>
<dbReference type="Pfam" id="PF01926">
    <property type="entry name" value="MMR_HSR1"/>
    <property type="match status" value="1"/>
</dbReference>
<sequence>MPETRAGCVIVAGRPNVGKSTLFNRLLGTRLSIATSKPHTTRYCIRGVVDADDSQLVLIDTPGWGPRGRGRLSRHLSRVAAGGVPYADAGLLLVEAGGLRPADREVLALLPEELPVVAGINKADLAKSTDSLLPLAAELREWRPLRAIVPLSARTGKGCDALAVELRALLPQQEKMYPAGQRSDRKDAFFIADFIREQVLRRLDAEVPHAVGIEVRALERPEGKKLTRIMADIIVDTPSRQAMVVGKGGRMLRSIGTGARRAIEDYLGTKVYLDLRVTLRRRWDEEPAQLARLGIEGGIV</sequence>
<evidence type="ECO:0000256" key="3">
    <source>
        <dbReference type="ARBA" id="ARBA00022741"/>
    </source>
</evidence>
<evidence type="ECO:0000259" key="9">
    <source>
        <dbReference type="PROSITE" id="PS50823"/>
    </source>
</evidence>
<keyword evidence="6" id="KW-0472">Membrane</keyword>
<dbReference type="InterPro" id="IPR005225">
    <property type="entry name" value="Small_GTP-bd"/>
</dbReference>